<dbReference type="Proteomes" id="UP001151002">
    <property type="component" value="Unassembled WGS sequence"/>
</dbReference>
<proteinExistence type="predicted"/>
<keyword evidence="4" id="KW-0572">Peptidoglycan-anchor</keyword>
<keyword evidence="10" id="KW-1185">Reference proteome</keyword>
<dbReference type="EMBL" id="JAPNTZ010000015">
    <property type="protein sequence ID" value="MCY1143415.1"/>
    <property type="molecule type" value="Genomic_DNA"/>
</dbReference>
<evidence type="ECO:0000313" key="9">
    <source>
        <dbReference type="EMBL" id="MCY1143415.1"/>
    </source>
</evidence>
<dbReference type="RefSeq" id="WP_267567943.1">
    <property type="nucleotide sequence ID" value="NZ_JAPNTZ010000015.1"/>
</dbReference>
<feature type="transmembrane region" description="Helical" evidence="6">
    <location>
        <begin position="338"/>
        <end position="358"/>
    </location>
</feature>
<keyword evidence="3 7" id="KW-0732">Signal</keyword>
<evidence type="ECO:0000256" key="4">
    <source>
        <dbReference type="ARBA" id="ARBA00023088"/>
    </source>
</evidence>
<feature type="signal peptide" evidence="7">
    <location>
        <begin position="1"/>
        <end position="19"/>
    </location>
</feature>
<feature type="region of interest" description="Disordered" evidence="5">
    <location>
        <begin position="289"/>
        <end position="329"/>
    </location>
</feature>
<feature type="compositionally biased region" description="Low complexity" evidence="5">
    <location>
        <begin position="303"/>
        <end position="314"/>
    </location>
</feature>
<evidence type="ECO:0000256" key="3">
    <source>
        <dbReference type="ARBA" id="ARBA00022729"/>
    </source>
</evidence>
<keyword evidence="6" id="KW-0812">Transmembrane</keyword>
<evidence type="ECO:0000259" key="8">
    <source>
        <dbReference type="PROSITE" id="PS50847"/>
    </source>
</evidence>
<evidence type="ECO:0000256" key="1">
    <source>
        <dbReference type="ARBA" id="ARBA00022512"/>
    </source>
</evidence>
<name>A0ABT4BCV9_9ACTN</name>
<evidence type="ECO:0000256" key="6">
    <source>
        <dbReference type="SAM" id="Phobius"/>
    </source>
</evidence>
<accession>A0ABT4BCV9</accession>
<dbReference type="InterPro" id="IPR019931">
    <property type="entry name" value="LPXTG_anchor"/>
</dbReference>
<feature type="chain" id="PRO_5046429350" evidence="7">
    <location>
        <begin position="20"/>
        <end position="363"/>
    </location>
</feature>
<evidence type="ECO:0000256" key="2">
    <source>
        <dbReference type="ARBA" id="ARBA00022525"/>
    </source>
</evidence>
<reference evidence="9" key="1">
    <citation type="submission" date="2022-11" db="EMBL/GenBank/DDBJ databases">
        <authorList>
            <person name="Somphong A."/>
            <person name="Phongsopitanun W."/>
        </authorList>
    </citation>
    <scope>NUCLEOTIDE SEQUENCE</scope>
    <source>
        <strain evidence="9">Pm04-4</strain>
    </source>
</reference>
<keyword evidence="6" id="KW-0472">Membrane</keyword>
<organism evidence="9 10">
    <name type="scientific">Paractinoplanes pyxinae</name>
    <dbReference type="NCBI Taxonomy" id="2997416"/>
    <lineage>
        <taxon>Bacteria</taxon>
        <taxon>Bacillati</taxon>
        <taxon>Actinomycetota</taxon>
        <taxon>Actinomycetes</taxon>
        <taxon>Micromonosporales</taxon>
        <taxon>Micromonosporaceae</taxon>
        <taxon>Paractinoplanes</taxon>
    </lineage>
</organism>
<evidence type="ECO:0000313" key="10">
    <source>
        <dbReference type="Proteomes" id="UP001151002"/>
    </source>
</evidence>
<dbReference type="InterPro" id="IPR001434">
    <property type="entry name" value="OmcB-like_DUF11"/>
</dbReference>
<gene>
    <name evidence="9" type="ORF">OWR29_35915</name>
</gene>
<evidence type="ECO:0000256" key="7">
    <source>
        <dbReference type="SAM" id="SignalP"/>
    </source>
</evidence>
<feature type="domain" description="Gram-positive cocci surface proteins LPxTG" evidence="8">
    <location>
        <begin position="330"/>
        <end position="363"/>
    </location>
</feature>
<keyword evidence="2" id="KW-0964">Secreted</keyword>
<protein>
    <submittedName>
        <fullName evidence="9">LPXTG cell wall anchor domain-containing protein</fullName>
    </submittedName>
</protein>
<feature type="compositionally biased region" description="Gly residues" evidence="5">
    <location>
        <begin position="315"/>
        <end position="329"/>
    </location>
</feature>
<comment type="caution">
    <text evidence="9">The sequence shown here is derived from an EMBL/GenBank/DDBJ whole genome shotgun (WGS) entry which is preliminary data.</text>
</comment>
<sequence length="363" mass="36370">MVLRRLTTLAAALSLGALAAPALSAPALAAAALAAPVELNISVDAPAEVVEGQVAFVGVTAFANSSVDPASVRIAVTLPEGVTFLSAGQPSAGACEADGAIVTCDVTDPGAIERRQYGYQLRLQFDAPTGTSLPISATITSDGEEQTPADNTSTATTKVVDGLDLGLKVEKISGPTGPANVVTYTYVIRNNGRFPTGVIQFNELSEPRAFGTGDFEPPSAGCISEVSPLIECAVDVKLAPGREFRVTRKAAVPADSPVWGHVVKVQARVFDQPRGGGEADNDEVAFEIDFTGGPATPAPSASPTPTGGTAAPTPTGGGTAAPAPGEGGGLPITGAPTVAVALTGLGLLVAGAGALLAARRRKI</sequence>
<dbReference type="Pfam" id="PF01345">
    <property type="entry name" value="DUF11"/>
    <property type="match status" value="1"/>
</dbReference>
<dbReference type="NCBIfam" id="TIGR01167">
    <property type="entry name" value="LPXTG_anchor"/>
    <property type="match status" value="1"/>
</dbReference>
<evidence type="ECO:0000256" key="5">
    <source>
        <dbReference type="SAM" id="MobiDB-lite"/>
    </source>
</evidence>
<keyword evidence="1" id="KW-0134">Cell wall</keyword>
<keyword evidence="6" id="KW-1133">Transmembrane helix</keyword>
<dbReference type="PROSITE" id="PS50847">
    <property type="entry name" value="GRAM_POS_ANCHORING"/>
    <property type="match status" value="1"/>
</dbReference>